<keyword evidence="3" id="KW-1185">Reference proteome</keyword>
<organism evidence="2 3">
    <name type="scientific">Araneus ventricosus</name>
    <name type="common">Orbweaver spider</name>
    <name type="synonym">Epeira ventricosa</name>
    <dbReference type="NCBI Taxonomy" id="182803"/>
    <lineage>
        <taxon>Eukaryota</taxon>
        <taxon>Metazoa</taxon>
        <taxon>Ecdysozoa</taxon>
        <taxon>Arthropoda</taxon>
        <taxon>Chelicerata</taxon>
        <taxon>Arachnida</taxon>
        <taxon>Araneae</taxon>
        <taxon>Araneomorphae</taxon>
        <taxon>Entelegynae</taxon>
        <taxon>Araneoidea</taxon>
        <taxon>Araneidae</taxon>
        <taxon>Araneus</taxon>
    </lineage>
</organism>
<proteinExistence type="predicted"/>
<reference evidence="2 3" key="1">
    <citation type="journal article" date="2019" name="Sci. Rep.">
        <title>Orb-weaving spider Araneus ventricosus genome elucidates the spidroin gene catalogue.</title>
        <authorList>
            <person name="Kono N."/>
            <person name="Nakamura H."/>
            <person name="Ohtoshi R."/>
            <person name="Moran D.A.P."/>
            <person name="Shinohara A."/>
            <person name="Yoshida Y."/>
            <person name="Fujiwara M."/>
            <person name="Mori M."/>
            <person name="Tomita M."/>
            <person name="Arakawa K."/>
        </authorList>
    </citation>
    <scope>NUCLEOTIDE SEQUENCE [LARGE SCALE GENOMIC DNA]</scope>
</reference>
<evidence type="ECO:0000313" key="2">
    <source>
        <dbReference type="EMBL" id="GBN71961.1"/>
    </source>
</evidence>
<dbReference type="AlphaFoldDB" id="A0A4Y2R8H4"/>
<dbReference type="EMBL" id="BGPR01016132">
    <property type="protein sequence ID" value="GBN71961.1"/>
    <property type="molecule type" value="Genomic_DNA"/>
</dbReference>
<evidence type="ECO:0000256" key="1">
    <source>
        <dbReference type="SAM" id="MobiDB-lite"/>
    </source>
</evidence>
<dbReference type="Proteomes" id="UP000499080">
    <property type="component" value="Unassembled WGS sequence"/>
</dbReference>
<protein>
    <submittedName>
        <fullName evidence="2">Uncharacterized protein</fullName>
    </submittedName>
</protein>
<gene>
    <name evidence="2" type="ORF">AVEN_35140_1</name>
</gene>
<feature type="region of interest" description="Disordered" evidence="1">
    <location>
        <begin position="39"/>
        <end position="65"/>
    </location>
</feature>
<evidence type="ECO:0000313" key="3">
    <source>
        <dbReference type="Proteomes" id="UP000499080"/>
    </source>
</evidence>
<sequence length="97" mass="10636">MSNRKLLSIDEVVKYLNLSEEETIDDIDSYRESSCKLSDCVSDSSTKDGSQDVQDISEGDEANMESLHCASGLNSDVYRIESISETSESETGDSQIA</sequence>
<name>A0A4Y2R8H4_ARAVE</name>
<accession>A0A4Y2R8H4</accession>
<comment type="caution">
    <text evidence="2">The sequence shown here is derived from an EMBL/GenBank/DDBJ whole genome shotgun (WGS) entry which is preliminary data.</text>
</comment>